<dbReference type="PROSITE" id="PS00678">
    <property type="entry name" value="WD_REPEATS_1"/>
    <property type="match status" value="1"/>
</dbReference>
<comment type="caution">
    <text evidence="4">The sequence shown here is derived from an EMBL/GenBank/DDBJ whole genome shotgun (WGS) entry which is preliminary data.</text>
</comment>
<dbReference type="STRING" id="2082308.A0A2K1QWU7"/>
<dbReference type="SUPFAM" id="SSF50978">
    <property type="entry name" value="WD40 repeat-like"/>
    <property type="match status" value="1"/>
</dbReference>
<evidence type="ECO:0000313" key="4">
    <source>
        <dbReference type="EMBL" id="PNS19535.1"/>
    </source>
</evidence>
<dbReference type="FunCoup" id="A0A2K1QWU7">
    <property type="interactions" value="148"/>
</dbReference>
<accession>A0A2K1QWU7</accession>
<feature type="repeat" description="WD" evidence="3">
    <location>
        <begin position="116"/>
        <end position="148"/>
    </location>
</feature>
<organism evidence="4 5">
    <name type="scientific">Sphaceloma murrayae</name>
    <dbReference type="NCBI Taxonomy" id="2082308"/>
    <lineage>
        <taxon>Eukaryota</taxon>
        <taxon>Fungi</taxon>
        <taxon>Dikarya</taxon>
        <taxon>Ascomycota</taxon>
        <taxon>Pezizomycotina</taxon>
        <taxon>Dothideomycetes</taxon>
        <taxon>Dothideomycetidae</taxon>
        <taxon>Myriangiales</taxon>
        <taxon>Elsinoaceae</taxon>
        <taxon>Sphaceloma</taxon>
    </lineage>
</organism>
<dbReference type="InterPro" id="IPR019775">
    <property type="entry name" value="WD40_repeat_CS"/>
</dbReference>
<sequence length="325" mass="34690">MSKQYLQTHAIVDAHPADIFSIAVTSKQLLSVSGSSNIQVFNLTFSPDEPVPYPHAQTLKGAHKVGIHHICASANGKVAASAGFGGDVSVWTVGEDGSWGLLGGITDDVKAGELWAIALSEDGRYLASTTYDGRVNVWDTTSIDPAATSEVKKIRQYETKGSFGMSIDLSSDGQFTASGHANGSIHLFNNTTGRLAHSLQGLVKPVRAVSFSPACKFLAAGGDAKIIALYDVQTGEQVANFSGSGAWIMSLDWNWSGEYLLSGAFDGKAKVWSMERRECVATQTESDKSLWSVKWVPKNPALRNETFATAGANKSISFYREASGT</sequence>
<dbReference type="GO" id="GO:0032991">
    <property type="term" value="C:protein-containing complex"/>
    <property type="evidence" value="ECO:0007669"/>
    <property type="project" value="UniProtKB-ARBA"/>
</dbReference>
<keyword evidence="1 3" id="KW-0853">WD repeat</keyword>
<protein>
    <submittedName>
        <fullName evidence="4">Uncharacterized protein</fullName>
    </submittedName>
</protein>
<dbReference type="Gene3D" id="2.130.10.10">
    <property type="entry name" value="YVTN repeat-like/Quinoprotein amine dehydrogenase"/>
    <property type="match status" value="1"/>
</dbReference>
<dbReference type="Pfam" id="PF00400">
    <property type="entry name" value="WD40"/>
    <property type="match status" value="3"/>
</dbReference>
<dbReference type="InterPro" id="IPR051510">
    <property type="entry name" value="SKI8"/>
</dbReference>
<dbReference type="PANTHER" id="PTHR44090">
    <property type="entry name" value="WD REPEAT-CONTAINING PROTEIN 61"/>
    <property type="match status" value="1"/>
</dbReference>
<dbReference type="AlphaFoldDB" id="A0A2K1QWU7"/>
<dbReference type="EMBL" id="NKHZ01000031">
    <property type="protein sequence ID" value="PNS19535.1"/>
    <property type="molecule type" value="Genomic_DNA"/>
</dbReference>
<dbReference type="PROSITE" id="PS50294">
    <property type="entry name" value="WD_REPEATS_REGION"/>
    <property type="match status" value="1"/>
</dbReference>
<evidence type="ECO:0000256" key="1">
    <source>
        <dbReference type="ARBA" id="ARBA00022574"/>
    </source>
</evidence>
<dbReference type="OrthoDB" id="10251741at2759"/>
<dbReference type="Proteomes" id="UP000243797">
    <property type="component" value="Unassembled WGS sequence"/>
</dbReference>
<keyword evidence="2" id="KW-0677">Repeat</keyword>
<dbReference type="InterPro" id="IPR015943">
    <property type="entry name" value="WD40/YVTN_repeat-like_dom_sf"/>
</dbReference>
<feature type="repeat" description="WD" evidence="3">
    <location>
        <begin position="241"/>
        <end position="282"/>
    </location>
</feature>
<evidence type="ECO:0000256" key="2">
    <source>
        <dbReference type="ARBA" id="ARBA00022737"/>
    </source>
</evidence>
<dbReference type="PROSITE" id="PS50082">
    <property type="entry name" value="WD_REPEATS_2"/>
    <property type="match status" value="3"/>
</dbReference>
<keyword evidence="5" id="KW-1185">Reference proteome</keyword>
<dbReference type="CDD" id="cd00200">
    <property type="entry name" value="WD40"/>
    <property type="match status" value="1"/>
</dbReference>
<proteinExistence type="predicted"/>
<dbReference type="InterPro" id="IPR036322">
    <property type="entry name" value="WD40_repeat_dom_sf"/>
</dbReference>
<dbReference type="GO" id="GO:0005634">
    <property type="term" value="C:nucleus"/>
    <property type="evidence" value="ECO:0007669"/>
    <property type="project" value="TreeGrafter"/>
</dbReference>
<evidence type="ECO:0000256" key="3">
    <source>
        <dbReference type="PROSITE-ProRule" id="PRU00221"/>
    </source>
</evidence>
<dbReference type="SMART" id="SM00320">
    <property type="entry name" value="WD40"/>
    <property type="match status" value="7"/>
</dbReference>
<dbReference type="InParanoid" id="A0A2K1QWU7"/>
<feature type="repeat" description="WD" evidence="3">
    <location>
        <begin position="199"/>
        <end position="240"/>
    </location>
</feature>
<dbReference type="InterPro" id="IPR001680">
    <property type="entry name" value="WD40_rpt"/>
</dbReference>
<name>A0A2K1QWU7_9PEZI</name>
<reference evidence="4 5" key="1">
    <citation type="submission" date="2017-06" db="EMBL/GenBank/DDBJ databases">
        <title>Draft genome sequence of a variant of Elsinoe murrayae.</title>
        <authorList>
            <person name="Cheng Q."/>
        </authorList>
    </citation>
    <scope>NUCLEOTIDE SEQUENCE [LARGE SCALE GENOMIC DNA]</scope>
    <source>
        <strain evidence="4 5">CQ-2017a</strain>
    </source>
</reference>
<gene>
    <name evidence="4" type="ORF">CAC42_7379</name>
</gene>
<evidence type="ECO:0000313" key="5">
    <source>
        <dbReference type="Proteomes" id="UP000243797"/>
    </source>
</evidence>
<dbReference type="PANTHER" id="PTHR44090:SF1">
    <property type="entry name" value="SUPERKILLER COMPLEX PROTEIN 8"/>
    <property type="match status" value="1"/>
</dbReference>